<dbReference type="InterPro" id="IPR011011">
    <property type="entry name" value="Znf_FYVE_PHD"/>
</dbReference>
<dbReference type="PANTHER" id="PTHR11022:SF41">
    <property type="entry name" value="PEPTIDOGLYCAN-RECOGNITION PROTEIN LC-RELATED"/>
    <property type="match status" value="1"/>
</dbReference>
<evidence type="ECO:0000256" key="5">
    <source>
        <dbReference type="ARBA" id="ARBA00022833"/>
    </source>
</evidence>
<dbReference type="InterPro" id="IPR019787">
    <property type="entry name" value="Znf_PHD-finger"/>
</dbReference>
<keyword evidence="2" id="KW-0399">Innate immunity</keyword>
<dbReference type="InterPro" id="IPR001965">
    <property type="entry name" value="Znf_PHD"/>
</dbReference>
<evidence type="ECO:0000256" key="8">
    <source>
        <dbReference type="SAM" id="Phobius"/>
    </source>
</evidence>
<dbReference type="SMART" id="SM00644">
    <property type="entry name" value="Ami_2"/>
    <property type="match status" value="1"/>
</dbReference>
<dbReference type="RefSeq" id="XP_070141419.1">
    <property type="nucleotide sequence ID" value="XM_070285318.1"/>
</dbReference>
<evidence type="ECO:0000259" key="9">
    <source>
        <dbReference type="PROSITE" id="PS50016"/>
    </source>
</evidence>
<evidence type="ECO:0000256" key="6">
    <source>
        <dbReference type="ARBA" id="ARBA00022859"/>
    </source>
</evidence>
<evidence type="ECO:0000256" key="4">
    <source>
        <dbReference type="ARBA" id="ARBA00022771"/>
    </source>
</evidence>
<dbReference type="Gene3D" id="3.40.80.10">
    <property type="entry name" value="Peptidoglycan recognition protein-like"/>
    <property type="match status" value="1"/>
</dbReference>
<dbReference type="GeneID" id="108078854"/>
<feature type="domain" description="PHD-type" evidence="9">
    <location>
        <begin position="6"/>
        <end position="65"/>
    </location>
</feature>
<evidence type="ECO:0000313" key="11">
    <source>
        <dbReference type="RefSeq" id="XP_070141419.1"/>
    </source>
</evidence>
<feature type="transmembrane region" description="Helical" evidence="8">
    <location>
        <begin position="121"/>
        <end position="140"/>
    </location>
</feature>
<dbReference type="Gene3D" id="3.30.40.10">
    <property type="entry name" value="Zinc/RING finger domain, C3HC4 (zinc finger)"/>
    <property type="match status" value="1"/>
</dbReference>
<dbReference type="SMART" id="SM00701">
    <property type="entry name" value="PGRP"/>
    <property type="match status" value="1"/>
</dbReference>
<accession>A0ABM4GFE1</accession>
<evidence type="ECO:0000256" key="3">
    <source>
        <dbReference type="ARBA" id="ARBA00022723"/>
    </source>
</evidence>
<keyword evidence="10" id="KW-1185">Reference proteome</keyword>
<evidence type="ECO:0000256" key="7">
    <source>
        <dbReference type="PROSITE-ProRule" id="PRU00146"/>
    </source>
</evidence>
<dbReference type="InterPro" id="IPR036505">
    <property type="entry name" value="Amidase/PGRP_sf"/>
</dbReference>
<dbReference type="SMART" id="SM00249">
    <property type="entry name" value="PHD"/>
    <property type="match status" value="1"/>
</dbReference>
<keyword evidence="8" id="KW-1133">Transmembrane helix</keyword>
<comment type="similarity">
    <text evidence="1">Belongs to the N-acetylmuramoyl-L-alanine amidase 2 family.</text>
</comment>
<reference evidence="11" key="1">
    <citation type="submission" date="2025-08" db="UniProtKB">
        <authorList>
            <consortium name="RefSeq"/>
        </authorList>
    </citation>
    <scope>IDENTIFICATION</scope>
    <source>
        <strain evidence="11">14028-0561.14</strain>
        <tissue evidence="11">Whole fly</tissue>
    </source>
</reference>
<dbReference type="SUPFAM" id="SSF57903">
    <property type="entry name" value="FYVE/PHD zinc finger"/>
    <property type="match status" value="1"/>
</dbReference>
<keyword evidence="6" id="KW-0391">Immunity</keyword>
<evidence type="ECO:0000256" key="2">
    <source>
        <dbReference type="ARBA" id="ARBA00022588"/>
    </source>
</evidence>
<dbReference type="CDD" id="cd06583">
    <property type="entry name" value="PGRP"/>
    <property type="match status" value="1"/>
</dbReference>
<organism evidence="10 11">
    <name type="scientific">Drosophila kikkawai</name>
    <name type="common">Fruit fly</name>
    <dbReference type="NCBI Taxonomy" id="30033"/>
    <lineage>
        <taxon>Eukaryota</taxon>
        <taxon>Metazoa</taxon>
        <taxon>Ecdysozoa</taxon>
        <taxon>Arthropoda</taxon>
        <taxon>Hexapoda</taxon>
        <taxon>Insecta</taxon>
        <taxon>Pterygota</taxon>
        <taxon>Neoptera</taxon>
        <taxon>Endopterygota</taxon>
        <taxon>Diptera</taxon>
        <taxon>Brachycera</taxon>
        <taxon>Muscomorpha</taxon>
        <taxon>Ephydroidea</taxon>
        <taxon>Drosophilidae</taxon>
        <taxon>Drosophila</taxon>
        <taxon>Sophophora</taxon>
    </lineage>
</organism>
<sequence length="329" mass="37283">MSKNALEYCLKCHDLIVDTSSQIECDSGVCRRVYHRKCTNLSEDQLKMLDTLPNLRWKCDTCLAQAQSAPKMSNWLEKCLREHEKRLEILEQGLEKRSKLDDPAQTPPFCPFLPNTIGRKAFTIAVAFVMLTTLLVIVLGTTTNIFGKTLNQNDDVINNGSLVIVKVAQWGGRPAKKKLDPLELPAQRVIISHTAAYGCDSLDICSTRAQVVQSFHMDSWGWDHVGYNFMVGGDGRVYEGRGWDNLGAHTKGYNHHSIGISFLGTYTKEKPMERQLKACQLLIEEGVRLKKVDPNYKLYGHRQLSATESPGEMLYKIIQTWPHWSNEIK</sequence>
<dbReference type="SUPFAM" id="SSF55846">
    <property type="entry name" value="N-acetylmuramoyl-L-alanine amidase-like"/>
    <property type="match status" value="1"/>
</dbReference>
<keyword evidence="4 7" id="KW-0863">Zinc-finger</keyword>
<dbReference type="Pfam" id="PF01510">
    <property type="entry name" value="Amidase_2"/>
    <property type="match status" value="1"/>
</dbReference>
<dbReference type="InterPro" id="IPR015510">
    <property type="entry name" value="PGRP"/>
</dbReference>
<dbReference type="InterPro" id="IPR006619">
    <property type="entry name" value="PGRP_domain_met/bac"/>
</dbReference>
<dbReference type="InterPro" id="IPR013083">
    <property type="entry name" value="Znf_RING/FYVE/PHD"/>
</dbReference>
<dbReference type="PROSITE" id="PS50016">
    <property type="entry name" value="ZF_PHD_2"/>
    <property type="match status" value="1"/>
</dbReference>
<keyword evidence="3" id="KW-0479">Metal-binding</keyword>
<dbReference type="PANTHER" id="PTHR11022">
    <property type="entry name" value="PEPTIDOGLYCAN RECOGNITION PROTEIN"/>
    <property type="match status" value="1"/>
</dbReference>
<dbReference type="PROSITE" id="PS01359">
    <property type="entry name" value="ZF_PHD_1"/>
    <property type="match status" value="1"/>
</dbReference>
<name>A0ABM4GFE1_DROKI</name>
<keyword evidence="8" id="KW-0812">Transmembrane</keyword>
<keyword evidence="8" id="KW-0472">Membrane</keyword>
<proteinExistence type="inferred from homology"/>
<keyword evidence="5" id="KW-0862">Zinc</keyword>
<evidence type="ECO:0000256" key="1">
    <source>
        <dbReference type="ARBA" id="ARBA00007553"/>
    </source>
</evidence>
<gene>
    <name evidence="11" type="primary">PGRP-LC</name>
</gene>
<dbReference type="InterPro" id="IPR019786">
    <property type="entry name" value="Zinc_finger_PHD-type_CS"/>
</dbReference>
<dbReference type="InterPro" id="IPR002502">
    <property type="entry name" value="Amidase_domain"/>
</dbReference>
<protein>
    <submittedName>
        <fullName evidence="11">Peptidoglycan-recognition protein SD isoform X7</fullName>
    </submittedName>
</protein>
<dbReference type="Proteomes" id="UP001652661">
    <property type="component" value="Chromosome 3L"/>
</dbReference>
<evidence type="ECO:0000313" key="10">
    <source>
        <dbReference type="Proteomes" id="UP001652661"/>
    </source>
</evidence>